<comment type="similarity">
    <text evidence="2">Belongs to the FlgN family.</text>
</comment>
<feature type="region of interest" description="Disordered" evidence="4">
    <location>
        <begin position="153"/>
        <end position="176"/>
    </location>
</feature>
<name>A0A1Z3NBP8_BDEBC</name>
<dbReference type="SUPFAM" id="SSF140566">
    <property type="entry name" value="FlgN-like"/>
    <property type="match status" value="1"/>
</dbReference>
<dbReference type="Proteomes" id="UP000197003">
    <property type="component" value="Chromosome"/>
</dbReference>
<evidence type="ECO:0000313" key="5">
    <source>
        <dbReference type="EMBL" id="ASD64903.1"/>
    </source>
</evidence>
<dbReference type="Gene3D" id="1.20.58.300">
    <property type="entry name" value="FlgN-like"/>
    <property type="match status" value="1"/>
</dbReference>
<evidence type="ECO:0000256" key="4">
    <source>
        <dbReference type="SAM" id="MobiDB-lite"/>
    </source>
</evidence>
<dbReference type="KEGG" id="bbac:EP01_17040"/>
<comment type="function">
    <text evidence="1">Required for the efficient initiation of filament assembly.</text>
</comment>
<evidence type="ECO:0000256" key="3">
    <source>
        <dbReference type="ARBA" id="ARBA00022795"/>
    </source>
</evidence>
<keyword evidence="5" id="KW-0969">Cilium</keyword>
<organism evidence="5 6">
    <name type="scientific">Bdellovibrio bacteriovorus</name>
    <dbReference type="NCBI Taxonomy" id="959"/>
    <lineage>
        <taxon>Bacteria</taxon>
        <taxon>Pseudomonadati</taxon>
        <taxon>Bdellovibrionota</taxon>
        <taxon>Bdellovibrionia</taxon>
        <taxon>Bdellovibrionales</taxon>
        <taxon>Pseudobdellovibrionaceae</taxon>
        <taxon>Bdellovibrio</taxon>
    </lineage>
</organism>
<keyword evidence="5" id="KW-0966">Cell projection</keyword>
<accession>A0A1Z3NBP8</accession>
<dbReference type="InterPro" id="IPR036679">
    <property type="entry name" value="FlgN-like_sf"/>
</dbReference>
<dbReference type="GO" id="GO:0044780">
    <property type="term" value="P:bacterial-type flagellum assembly"/>
    <property type="evidence" value="ECO:0007669"/>
    <property type="project" value="InterPro"/>
</dbReference>
<dbReference type="EMBL" id="CP020946">
    <property type="protein sequence ID" value="ASD64903.1"/>
    <property type="molecule type" value="Genomic_DNA"/>
</dbReference>
<sequence length="176" mass="19772">MMKMMDATVERAFHKLESNLEELTKIYRSLLDIVRKEKEILLKADREALDESNKLKEELLFKLRAQDSLRSRYAMELATLIGADVENPRLLELAQKLAGTPAADRLRTQHAALDILIKRITEINKDNEEYTKSALSTLNGALNNIKDTLSGKKTYGGKGQVKQGPQVAGNFVSKEA</sequence>
<dbReference type="Pfam" id="PF05130">
    <property type="entry name" value="FlgN"/>
    <property type="match status" value="1"/>
</dbReference>
<reference evidence="5 6" key="1">
    <citation type="submission" date="2017-04" db="EMBL/GenBank/DDBJ databases">
        <title>Whole genome sequence of Bdellovibrio bacteriovorus strain SSB218315.</title>
        <authorList>
            <person name="Oyedara O."/>
            <person name="Rodriguez-Perez M.A."/>
        </authorList>
    </citation>
    <scope>NUCLEOTIDE SEQUENCE [LARGE SCALE GENOMIC DNA]</scope>
    <source>
        <strain evidence="5 6">SSB218315</strain>
    </source>
</reference>
<dbReference type="OrthoDB" id="5294312at2"/>
<gene>
    <name evidence="5" type="ORF">B9G79_15680</name>
</gene>
<keyword evidence="3" id="KW-1005">Bacterial flagellum biogenesis</keyword>
<dbReference type="InterPro" id="IPR007809">
    <property type="entry name" value="FlgN-like"/>
</dbReference>
<evidence type="ECO:0000256" key="2">
    <source>
        <dbReference type="ARBA" id="ARBA00007703"/>
    </source>
</evidence>
<evidence type="ECO:0000313" key="6">
    <source>
        <dbReference type="Proteomes" id="UP000197003"/>
    </source>
</evidence>
<dbReference type="AlphaFoldDB" id="A0A1Z3NBP8"/>
<proteinExistence type="inferred from homology"/>
<protein>
    <submittedName>
        <fullName evidence="5">Flagellar protein FlgN</fullName>
    </submittedName>
</protein>
<evidence type="ECO:0000256" key="1">
    <source>
        <dbReference type="ARBA" id="ARBA00002397"/>
    </source>
</evidence>
<keyword evidence="5" id="KW-0282">Flagellum</keyword>
<feature type="compositionally biased region" description="Low complexity" evidence="4">
    <location>
        <begin position="160"/>
        <end position="169"/>
    </location>
</feature>